<dbReference type="Pfam" id="PF00005">
    <property type="entry name" value="ABC_tran"/>
    <property type="match status" value="2"/>
</dbReference>
<dbReference type="PANTHER" id="PTHR43394:SF11">
    <property type="entry name" value="ATP-BINDING CASSETTE TRANSPORTER"/>
    <property type="match status" value="1"/>
</dbReference>
<feature type="compositionally biased region" description="Basic residues" evidence="10">
    <location>
        <begin position="67"/>
        <end position="82"/>
    </location>
</feature>
<feature type="region of interest" description="Disordered" evidence="10">
    <location>
        <begin position="988"/>
        <end position="1079"/>
    </location>
</feature>
<keyword evidence="3" id="KW-0813">Transport</keyword>
<feature type="transmembrane region" description="Helical" evidence="11">
    <location>
        <begin position="117"/>
        <end position="145"/>
    </location>
</feature>
<proteinExistence type="inferred from homology"/>
<evidence type="ECO:0000256" key="11">
    <source>
        <dbReference type="SAM" id="Phobius"/>
    </source>
</evidence>
<feature type="transmembrane region" description="Helical" evidence="11">
    <location>
        <begin position="1379"/>
        <end position="1402"/>
    </location>
</feature>
<feature type="transmembrane region" description="Helical" evidence="11">
    <location>
        <begin position="286"/>
        <end position="308"/>
    </location>
</feature>
<keyword evidence="4 11" id="KW-0812">Transmembrane</keyword>
<feature type="transmembrane region" description="Helical" evidence="11">
    <location>
        <begin position="1408"/>
        <end position="1428"/>
    </location>
</feature>
<feature type="transmembrane region" description="Helical" evidence="11">
    <location>
        <begin position="379"/>
        <end position="401"/>
    </location>
</feature>
<feature type="compositionally biased region" description="Basic and acidic residues" evidence="10">
    <location>
        <begin position="13"/>
        <end position="36"/>
    </location>
</feature>
<evidence type="ECO:0000256" key="10">
    <source>
        <dbReference type="SAM" id="MobiDB-lite"/>
    </source>
</evidence>
<comment type="caution">
    <text evidence="14">The sequence shown here is derived from an EMBL/GenBank/DDBJ whole genome shotgun (WGS) entry which is preliminary data.</text>
</comment>
<keyword evidence="9 11" id="KW-0472">Membrane</keyword>
<keyword evidence="5" id="KW-0677">Repeat</keyword>
<dbReference type="InterPro" id="IPR036640">
    <property type="entry name" value="ABC1_TM_sf"/>
</dbReference>
<dbReference type="Proteomes" id="UP000825002">
    <property type="component" value="Unassembled WGS sequence"/>
</dbReference>
<dbReference type="Pfam" id="PF00664">
    <property type="entry name" value="ABC_membrane"/>
    <property type="match status" value="3"/>
</dbReference>
<evidence type="ECO:0000256" key="9">
    <source>
        <dbReference type="ARBA" id="ARBA00023136"/>
    </source>
</evidence>
<dbReference type="Gene3D" id="3.40.50.300">
    <property type="entry name" value="P-loop containing nucleotide triphosphate hydrolases"/>
    <property type="match status" value="2"/>
</dbReference>
<feature type="region of interest" description="Disordered" evidence="10">
    <location>
        <begin position="53"/>
        <end position="92"/>
    </location>
</feature>
<feature type="compositionally biased region" description="Acidic residues" evidence="10">
    <location>
        <begin position="1061"/>
        <end position="1079"/>
    </location>
</feature>
<evidence type="ECO:0000313" key="14">
    <source>
        <dbReference type="EMBL" id="KAG9509726.1"/>
    </source>
</evidence>
<feature type="transmembrane region" description="Helical" evidence="11">
    <location>
        <begin position="1149"/>
        <end position="1173"/>
    </location>
</feature>
<gene>
    <name evidence="14" type="primary">Abcb1a</name>
    <name evidence="14" type="ORF">GZH46_01745</name>
</gene>
<dbReference type="PROSITE" id="PS00211">
    <property type="entry name" value="ABC_TRANSPORTER_1"/>
    <property type="match status" value="2"/>
</dbReference>
<dbReference type="EMBL" id="JAIFTH010000361">
    <property type="protein sequence ID" value="KAG9509726.1"/>
    <property type="molecule type" value="Genomic_DNA"/>
</dbReference>
<feature type="region of interest" description="Disordered" evidence="10">
    <location>
        <begin position="680"/>
        <end position="712"/>
    </location>
</feature>
<organism evidence="14 15">
    <name type="scientific">Fragariocoptes setiger</name>
    <dbReference type="NCBI Taxonomy" id="1670756"/>
    <lineage>
        <taxon>Eukaryota</taxon>
        <taxon>Metazoa</taxon>
        <taxon>Ecdysozoa</taxon>
        <taxon>Arthropoda</taxon>
        <taxon>Chelicerata</taxon>
        <taxon>Arachnida</taxon>
        <taxon>Acari</taxon>
        <taxon>Acariformes</taxon>
        <taxon>Trombidiformes</taxon>
        <taxon>Prostigmata</taxon>
        <taxon>Eupodina</taxon>
        <taxon>Eriophyoidea</taxon>
        <taxon>Phytoptidae</taxon>
        <taxon>Fragariocoptes</taxon>
    </lineage>
</organism>
<feature type="compositionally biased region" description="Polar residues" evidence="10">
    <location>
        <begin position="1043"/>
        <end position="1053"/>
    </location>
</feature>
<dbReference type="InterPro" id="IPR039421">
    <property type="entry name" value="Type_1_exporter"/>
</dbReference>
<feature type="region of interest" description="Disordered" evidence="10">
    <location>
        <begin position="1"/>
        <end position="37"/>
    </location>
</feature>
<evidence type="ECO:0000313" key="15">
    <source>
        <dbReference type="Proteomes" id="UP000825002"/>
    </source>
</evidence>
<evidence type="ECO:0000256" key="1">
    <source>
        <dbReference type="ARBA" id="ARBA00004141"/>
    </source>
</evidence>
<protein>
    <submittedName>
        <fullName evidence="14">ATP-dependent translocase ABCB1</fullName>
    </submittedName>
</protein>
<evidence type="ECO:0000259" key="13">
    <source>
        <dbReference type="PROSITE" id="PS50929"/>
    </source>
</evidence>
<dbReference type="InterPro" id="IPR011527">
    <property type="entry name" value="ABC1_TM_dom"/>
</dbReference>
<evidence type="ECO:0000256" key="8">
    <source>
        <dbReference type="ARBA" id="ARBA00022989"/>
    </source>
</evidence>
<comment type="similarity">
    <text evidence="2">Belongs to the ABC transporter superfamily. ABCB family. Multidrug resistance exporter (TC 3.A.1.201) subfamily.</text>
</comment>
<evidence type="ECO:0000256" key="2">
    <source>
        <dbReference type="ARBA" id="ARBA00007577"/>
    </source>
</evidence>
<dbReference type="SMART" id="SM00382">
    <property type="entry name" value="AAA"/>
    <property type="match status" value="2"/>
</dbReference>
<feature type="domain" description="ABC transporter" evidence="12">
    <location>
        <begin position="709"/>
        <end position="982"/>
    </location>
</feature>
<dbReference type="Gene3D" id="1.20.1560.10">
    <property type="entry name" value="ABC transporter type 1, transmembrane domain"/>
    <property type="match status" value="2"/>
</dbReference>
<dbReference type="PROSITE" id="PS50929">
    <property type="entry name" value="ABC_TM1F"/>
    <property type="match status" value="2"/>
</dbReference>
<evidence type="ECO:0000256" key="6">
    <source>
        <dbReference type="ARBA" id="ARBA00022741"/>
    </source>
</evidence>
<feature type="transmembrane region" description="Helical" evidence="11">
    <location>
        <begin position="1299"/>
        <end position="1316"/>
    </location>
</feature>
<dbReference type="InterPro" id="IPR003593">
    <property type="entry name" value="AAA+_ATPase"/>
</dbReference>
<feature type="compositionally biased region" description="Basic and acidic residues" evidence="10">
    <location>
        <begin position="689"/>
        <end position="712"/>
    </location>
</feature>
<sequence>MSQQQPSSITIDTAKERRITNKTKTNVEEEEKKHDAPASICARVSRLAHKHWSRARSKCNESSKVRPPLRKPLQRARSKRQRRDQSQQADDNDVYGESINTIGYVDLFRYARKRERIALLVGCVLMWYAASWQPISVFILAIMAALMGRFSQHQQQVLSYAPAASINASSMWLLLLRPQQRVGYDHVHVHDTYDDFRWFDKRVGAIIESMFEPSMSKASAASAASAAAKAAHAAATAAADASMNVATIDEPIIDELPTSIDEQLNAVVQHDAAQFLARSLEINGTAFLLALTQLLAFCVGLQLIRWQAAQQASRVKYLYFRSCLRQEVAWFESVASPSGCASTLFALVDKFEDGIGVKLALLVYFGGHVALFACTAFVQLASLAAFCMSFVGVIAIIIVLVSERQARHVGRHSLYAKRAQQLAEEIVGAIRTVMAYNGQHKEATRYSSALGHALRTAMHKHIYTALDTALSKFAIFACMAAYCFYAERLFRNGTWHEIHADNDADSESDSVDVEAPKSTVLAVMRGAEVSIVNILISIPFVEALQQAKGSIARIYVACERRSRLDATESAPIDTTVAITNDDVRVQPTVRCQASDNVSGTTSVCNDKCTIQAQTRAPLPLPLPSTRSLSVSPPSIEFHAIRFAYLQRSPARRRSTLPVLALQTSPTILGDFVGLTHEGMKSARGANENENERETKGEKETNEKEDANAKGKANETKLVATPCLIENFSLKIAPASAVAFVGPSGAGKSTLLSLVQRLYDVHSGAVLVDSRDVRAWPLGALRSQCALVSQDARLFDVSIGANIALGLAPGTVTRAHARPSSARTCELIENMVDVPWSQWPASMQQRVVRAAQAAYAHQFIESLPEAYDTRVGGAASAAGVHLSGGQKQRIALARALIRDARVLLLDEPTSALDGDAEQQVARALSELVQRRTCTVLIVAHRLASVAHVVDEIVVLNEGARIVERGTHAQLMTLNDGQYRCMWQAQQRLQQQQQQANSSGSSEARISNNRKQHLRDKDATTTTRAKKDKTQQQQQPSKKQEQATTKPNSIDSGSIDNECVHDDNDDDDEVEYETETDTECDDDLDERLKKLERKPSALESIRFLSAPVGASVAACIVCLLAGLVLPFNLIAHSYLFAAFAYCNGEALAERVHTFGLAIGAVSIVVLVLSFAQVALPGYVGERVAHALRVKTMRALLAKPLAFYDRHIFNRVANSDHSDSPNSNRQLHASLRNNKLASHNSNANDQADSTKQPQQQVQLCAQINAYVEHVQSMAGTRIATIIEALATLAAGAVFGLGTSTRLALFCLTFALIVLATSIVESRINSRLVAHQQQCDASLAHLMSDALANIKTIASLHRESFFLHKFQYILSQRTRGIGRTNSWLLAFLTSLKFVMPAMSWSASMYFACHLLVWRLIDLQTIFIVCPVVLFAVNDTFRAFVFLPELLNARASVEKLFILNADHSQALQFNNQPKGAAAASTQTTSILKSPPQQPQQQMHTTELNLDVNQLQINDDNYNLSVNGTSNGASVNNGANLRRKSSQYLIAASGQRRIRNNSLVPRCRARGCIQFESVSFAYPARPQTLALDQFSLSVLPGQSVALVGASGSGKSTFVALLEKFYDWNDGRIAIDAYDLRHVAADWVRAQIALVSQEPVLLSYTIADNIRYGDNSRHVSLDEVVRAAQTANIHEFIVSLPDGYDTELASSTHSSSQLSGGQRQRIAIARALIRQAPIMIYDEATSALDSRNEAIVQDALDKASRDKTTLIIAHRLEAIKHVDKIVVMERGRVVESGTHAQLMAITHGHYRRLYERQQNSSGNNSSSSSSFSS</sequence>
<dbReference type="InterPro" id="IPR003439">
    <property type="entry name" value="ABC_transporter-like_ATP-bd"/>
</dbReference>
<reference evidence="14 15" key="1">
    <citation type="submission" date="2020-10" db="EMBL/GenBank/DDBJ databases">
        <authorList>
            <person name="Klimov P.B."/>
            <person name="Dyachkov S.M."/>
            <person name="Chetverikov P.E."/>
        </authorList>
    </citation>
    <scope>NUCLEOTIDE SEQUENCE [LARGE SCALE GENOMIC DNA]</scope>
    <source>
        <strain evidence="14">BMOC 18-1129-001#AD2665</strain>
        <tissue evidence="14">Entire mites</tissue>
    </source>
</reference>
<feature type="transmembrane region" description="Helical" evidence="11">
    <location>
        <begin position="1101"/>
        <end position="1129"/>
    </location>
</feature>
<feature type="compositionally biased region" description="Polar residues" evidence="10">
    <location>
        <begin position="1"/>
        <end position="11"/>
    </location>
</feature>
<dbReference type="InterPro" id="IPR017871">
    <property type="entry name" value="ABC_transporter-like_CS"/>
</dbReference>
<feature type="domain" description="ABC transmembrane type-1" evidence="13">
    <location>
        <begin position="287"/>
        <end position="481"/>
    </location>
</feature>
<evidence type="ECO:0000256" key="5">
    <source>
        <dbReference type="ARBA" id="ARBA00022737"/>
    </source>
</evidence>
<dbReference type="SUPFAM" id="SSF52540">
    <property type="entry name" value="P-loop containing nucleoside triphosphate hydrolases"/>
    <property type="match status" value="2"/>
</dbReference>
<dbReference type="SUPFAM" id="SSF90123">
    <property type="entry name" value="ABC transporter transmembrane region"/>
    <property type="match status" value="3"/>
</dbReference>
<keyword evidence="7" id="KW-0067">ATP-binding</keyword>
<keyword evidence="6" id="KW-0547">Nucleotide-binding</keyword>
<feature type="domain" description="ABC transmembrane type-1" evidence="13">
    <location>
        <begin position="1152"/>
        <end position="1443"/>
    </location>
</feature>
<dbReference type="PROSITE" id="PS50893">
    <property type="entry name" value="ABC_TRANSPORTER_2"/>
    <property type="match status" value="2"/>
</dbReference>
<comment type="subcellular location">
    <subcellularLocation>
        <location evidence="1">Membrane</location>
        <topology evidence="1">Multi-pass membrane protein</topology>
    </subcellularLocation>
</comment>
<evidence type="ECO:0000256" key="3">
    <source>
        <dbReference type="ARBA" id="ARBA00022448"/>
    </source>
</evidence>
<feature type="compositionally biased region" description="Polar residues" evidence="10">
    <location>
        <begin position="995"/>
        <end position="1005"/>
    </location>
</feature>
<evidence type="ECO:0000256" key="7">
    <source>
        <dbReference type="ARBA" id="ARBA00022840"/>
    </source>
</evidence>
<dbReference type="InterPro" id="IPR027417">
    <property type="entry name" value="P-loop_NTPase"/>
</dbReference>
<evidence type="ECO:0000259" key="12">
    <source>
        <dbReference type="PROSITE" id="PS50893"/>
    </source>
</evidence>
<evidence type="ECO:0000256" key="4">
    <source>
        <dbReference type="ARBA" id="ARBA00022692"/>
    </source>
</evidence>
<keyword evidence="15" id="KW-1185">Reference proteome</keyword>
<feature type="transmembrane region" description="Helical" evidence="11">
    <location>
        <begin position="355"/>
        <end position="373"/>
    </location>
</feature>
<feature type="domain" description="ABC transporter" evidence="12">
    <location>
        <begin position="1563"/>
        <end position="1804"/>
    </location>
</feature>
<keyword evidence="8 11" id="KW-1133">Transmembrane helix</keyword>
<feature type="transmembrane region" description="Helical" evidence="11">
    <location>
        <begin position="1275"/>
        <end position="1293"/>
    </location>
</feature>
<dbReference type="PANTHER" id="PTHR43394">
    <property type="entry name" value="ATP-DEPENDENT PERMEASE MDL1, MITOCHONDRIAL"/>
    <property type="match status" value="1"/>
</dbReference>
<accession>A0ABQ7S8N0</accession>
<name>A0ABQ7S8N0_9ACAR</name>